<proteinExistence type="predicted"/>
<evidence type="ECO:0000313" key="1">
    <source>
        <dbReference type="EMBL" id="WAR21924.1"/>
    </source>
</evidence>
<name>A0ABY7FL70_MYAAR</name>
<keyword evidence="2" id="KW-1185">Reference proteome</keyword>
<dbReference type="Proteomes" id="UP001164746">
    <property type="component" value="Chromosome 12"/>
</dbReference>
<dbReference type="InterPro" id="IPR004245">
    <property type="entry name" value="DUF229"/>
</dbReference>
<dbReference type="SUPFAM" id="SSF53649">
    <property type="entry name" value="Alkaline phosphatase-like"/>
    <property type="match status" value="1"/>
</dbReference>
<organism evidence="1 2">
    <name type="scientific">Mya arenaria</name>
    <name type="common">Soft-shell clam</name>
    <dbReference type="NCBI Taxonomy" id="6604"/>
    <lineage>
        <taxon>Eukaryota</taxon>
        <taxon>Metazoa</taxon>
        <taxon>Spiralia</taxon>
        <taxon>Lophotrochozoa</taxon>
        <taxon>Mollusca</taxon>
        <taxon>Bivalvia</taxon>
        <taxon>Autobranchia</taxon>
        <taxon>Heteroconchia</taxon>
        <taxon>Euheterodonta</taxon>
        <taxon>Imparidentia</taxon>
        <taxon>Neoheterodontei</taxon>
        <taxon>Myida</taxon>
        <taxon>Myoidea</taxon>
        <taxon>Myidae</taxon>
        <taxon>Mya</taxon>
    </lineage>
</organism>
<dbReference type="PANTHER" id="PTHR10974:SF6">
    <property type="entry name" value="PROTEIN CBG19234"/>
    <property type="match status" value="1"/>
</dbReference>
<sequence>MSRDKPSGAYGGGDHFWDRLIIQTNDKHSVTYATNGCSIPKLDPFDESIRSYLDKPTPLVCNSTLYLIYQMDNGTLAFNESLLRIMNIKESTIQCFSQEVIRKNGDGAITMSFEHILEPPTRPTFDFISVKCYRNGTKKMLFHHIFTNIAPESVHRETPVEDESPHHMSVILFCIDSASRSSAIRRLPKTMEILKDLKAYDFKGHVKVGENTLPNMIPLLTGLNVSELPAVKTFDSVSFLWNNYSSNGYATFYAEDKPEYDTFNYRFRGFKNPPTDHYMRPFQLKLREIQKKAYPHINEFCYNGKSRHSTQINYLKQFLSRYKKKRRFAVSMISVLCHDNEHNLQHGDTDLSEFVLWVKGEEHLKNTALLIFGDHGQRISNIRRTSVGYLEDRMPLLQILMPDDFKKRFSRAHTSLLTNTQRLTTHFDLYRTLTDILEQKIMTPSSSLNKGKTRGISLFKDIPSTRTCEDALIPVKYCVCGSTAQESATTSLARTLAKTGVKRLNKFVSTEESCAILALHNITSVRKYIMALDDTNMPKNTLSPIVGSSASGRYIVQFLTTPGFGMFEATFSVYSDDSVHVNGNIDRINVYGNQSACIREKTLLQKYCYCVKIYDKHTMQGST</sequence>
<dbReference type="PANTHER" id="PTHR10974">
    <property type="entry name" value="FI08016P-RELATED"/>
    <property type="match status" value="1"/>
</dbReference>
<dbReference type="CDD" id="cd16021">
    <property type="entry name" value="ALP_like"/>
    <property type="match status" value="1"/>
</dbReference>
<evidence type="ECO:0000313" key="2">
    <source>
        <dbReference type="Proteomes" id="UP001164746"/>
    </source>
</evidence>
<protein>
    <submittedName>
        <fullName evidence="1">Uncharacterized protein</fullName>
    </submittedName>
</protein>
<dbReference type="Gene3D" id="3.40.720.10">
    <property type="entry name" value="Alkaline Phosphatase, subunit A"/>
    <property type="match status" value="1"/>
</dbReference>
<dbReference type="Pfam" id="PF02995">
    <property type="entry name" value="DUF229"/>
    <property type="match status" value="1"/>
</dbReference>
<gene>
    <name evidence="1" type="ORF">MAR_015898</name>
</gene>
<dbReference type="EMBL" id="CP111023">
    <property type="protein sequence ID" value="WAR21924.1"/>
    <property type="molecule type" value="Genomic_DNA"/>
</dbReference>
<reference evidence="1" key="1">
    <citation type="submission" date="2022-11" db="EMBL/GenBank/DDBJ databases">
        <title>Centuries of genome instability and evolution in soft-shell clam transmissible cancer (bioRxiv).</title>
        <authorList>
            <person name="Hart S.F.M."/>
            <person name="Yonemitsu M.A."/>
            <person name="Giersch R.M."/>
            <person name="Beal B.F."/>
            <person name="Arriagada G."/>
            <person name="Davis B.W."/>
            <person name="Ostrander E.A."/>
            <person name="Goff S.P."/>
            <person name="Metzger M.J."/>
        </authorList>
    </citation>
    <scope>NUCLEOTIDE SEQUENCE</scope>
    <source>
        <strain evidence="1">MELC-2E11</strain>
        <tissue evidence="1">Siphon/mantle</tissue>
    </source>
</reference>
<dbReference type="InterPro" id="IPR017850">
    <property type="entry name" value="Alkaline_phosphatase_core_sf"/>
</dbReference>
<accession>A0ABY7FL70</accession>